<feature type="region of interest" description="Disordered" evidence="2">
    <location>
        <begin position="1"/>
        <end position="39"/>
    </location>
</feature>
<keyword evidence="1" id="KW-0175">Coiled coil</keyword>
<sequence length="534" mass="61501">MAVKKTDTKKNTAKKTSSVSRTTKTAKPVKKAVSEEKVSGRISYKELSEELKLKLKQSEEKIAELNQKYKKVVDIQKKKIENKYKKIIEDLESKKSIPAKTQNSNAEINKLQKRLEKLEKTNQKLEEEKRKIELKNEELKQKAKEAIKSKTETASKTAKTDKETLKEIKALREQLIESEQEKKELKAKLKEAVSELKNAKKNTNKLSKEDKEQYKENLKILKQIEKESKALDKKRELLKKEEEKLKEIRGDIKSSAKDIASTMKKSYLADDEDNNEENGNLLSNMDAKTEEGITKLATLLCAAMDDYREQKEKEREEIEKESSEAQPIMSEGEERLNKASEELENLVENRLEDSDSSKDENLSKRPFTIIDKIENSRVEINEGYTPPSGGQTIVAAPQDASQAPQAPAQQPNITVKVEAPKESAKLAKPETQLKPASETPTMRMKLLDDIDDYEKKLVITYGFDNMPENTYYSKYKRILRNAARISLFGNLQEGLEMFKLIRDQNIPDEYKQMIDKNIQDITYYLRGLHRVRME</sequence>
<protein>
    <recommendedName>
        <fullName evidence="5">Viral A-type inclusion protein</fullName>
    </recommendedName>
</protein>
<feature type="compositionally biased region" description="Basic and acidic residues" evidence="2">
    <location>
        <begin position="1"/>
        <end position="10"/>
    </location>
</feature>
<feature type="compositionally biased region" description="Basic and acidic residues" evidence="2">
    <location>
        <begin position="308"/>
        <end position="323"/>
    </location>
</feature>
<evidence type="ECO:0000256" key="1">
    <source>
        <dbReference type="SAM" id="Coils"/>
    </source>
</evidence>
<keyword evidence="4" id="KW-1185">Reference proteome</keyword>
<dbReference type="RefSeq" id="WP_304384985.1">
    <property type="nucleotide sequence ID" value="NZ_JAUPBL010000026.1"/>
</dbReference>
<feature type="compositionally biased region" description="Low complexity" evidence="2">
    <location>
        <begin position="14"/>
        <end position="26"/>
    </location>
</feature>
<feature type="region of interest" description="Disordered" evidence="2">
    <location>
        <begin position="308"/>
        <end position="363"/>
    </location>
</feature>
<evidence type="ECO:0000313" key="3">
    <source>
        <dbReference type="EMBL" id="MDO7020296.1"/>
    </source>
</evidence>
<proteinExistence type="predicted"/>
<feature type="region of interest" description="Disordered" evidence="2">
    <location>
        <begin position="143"/>
        <end position="162"/>
    </location>
</feature>
<gene>
    <name evidence="3" type="ORF">Q5M86_05870</name>
</gene>
<reference evidence="3" key="1">
    <citation type="submission" date="2023-07" db="EMBL/GenBank/DDBJ databases">
        <title>Mucosal microbiota of week-old chicken and adult hens.</title>
        <authorList>
            <person name="Volf J."/>
            <person name="Karasova D."/>
            <person name="Crhanova M."/>
            <person name="Faldynova M."/>
            <person name="Prikrylova H."/>
            <person name="Zeman M."/>
            <person name="Babak V."/>
            <person name="Rajova J."/>
            <person name="Rychlik I."/>
        </authorList>
    </citation>
    <scope>NUCLEOTIDE SEQUENCE</scope>
    <source>
        <strain evidence="3">ET902</strain>
    </source>
</reference>
<accession>A0ABT8YXG4</accession>
<organism evidence="3 4">
    <name type="scientific">Brachyspira innocens</name>
    <dbReference type="NCBI Taxonomy" id="13264"/>
    <lineage>
        <taxon>Bacteria</taxon>
        <taxon>Pseudomonadati</taxon>
        <taxon>Spirochaetota</taxon>
        <taxon>Spirochaetia</taxon>
        <taxon>Brachyspirales</taxon>
        <taxon>Brachyspiraceae</taxon>
        <taxon>Brachyspira</taxon>
    </lineage>
</organism>
<name>A0ABT8YXG4_9SPIR</name>
<comment type="caution">
    <text evidence="3">The sequence shown here is derived from an EMBL/GenBank/DDBJ whole genome shotgun (WGS) entry which is preliminary data.</text>
</comment>
<dbReference type="EMBL" id="JAUPBM010000058">
    <property type="protein sequence ID" value="MDO7020296.1"/>
    <property type="molecule type" value="Genomic_DNA"/>
</dbReference>
<feature type="compositionally biased region" description="Basic and acidic residues" evidence="2">
    <location>
        <begin position="332"/>
        <end position="363"/>
    </location>
</feature>
<evidence type="ECO:0008006" key="5">
    <source>
        <dbReference type="Google" id="ProtNLM"/>
    </source>
</evidence>
<evidence type="ECO:0000256" key="2">
    <source>
        <dbReference type="SAM" id="MobiDB-lite"/>
    </source>
</evidence>
<evidence type="ECO:0000313" key="4">
    <source>
        <dbReference type="Proteomes" id="UP001175147"/>
    </source>
</evidence>
<feature type="coiled-coil region" evidence="1">
    <location>
        <begin position="41"/>
        <end position="75"/>
    </location>
</feature>
<dbReference type="Proteomes" id="UP001175147">
    <property type="component" value="Unassembled WGS sequence"/>
</dbReference>